<sequence length="343" mass="36447">MIRHSFKTLLAGCSVLAGIAFSAAPALADKAHPVIGYTVYDMSSFISLGKGGAEAIAKANGASVLWNSGHMDVNAQISQIQQFINQKVDAIIIAPVNSSTLGPQVEAAKAAGIPVVIVNLTATDSVMKNAVSYVGPDDVKAGEQEAQHLVDAIDHKGNIVVIQGPLGQSGEIDRTKGIKNILAKYPDVKLLAMQPGNWARNQAYSVMQDWLSRYGTKINGVISENDDMAIGAIQAMREKGLAGKIPVTAVDGIKDGMRAVRDGTLLETNLQDGPLELGMAVQVAVDHINGKDVPKVAMFVMPEITKANVAHYYDQLYGNPSKFTTELPALIKKNLVSGNYAEQ</sequence>
<feature type="chain" id="PRO_5026760144" evidence="4">
    <location>
        <begin position="29"/>
        <end position="343"/>
    </location>
</feature>
<dbReference type="GO" id="GO:0030246">
    <property type="term" value="F:carbohydrate binding"/>
    <property type="evidence" value="ECO:0007669"/>
    <property type="project" value="UniProtKB-ARBA"/>
</dbReference>
<reference evidence="6 7" key="1">
    <citation type="journal article" date="2014" name="World J. Microbiol. Biotechnol.">
        <title>Biodiversity and physiological characteristics of Antarctic and Arctic lichens-associated bacteria.</title>
        <authorList>
            <person name="Lee Y.M."/>
            <person name="Kim E.H."/>
            <person name="Lee H.K."/>
            <person name="Hong S.G."/>
        </authorList>
    </citation>
    <scope>NUCLEOTIDE SEQUENCE [LARGE SCALE GENOMIC DNA]</scope>
    <source>
        <strain evidence="6 7">PAMC 26569</strain>
    </source>
</reference>
<keyword evidence="7" id="KW-1185">Reference proteome</keyword>
<evidence type="ECO:0000256" key="1">
    <source>
        <dbReference type="ARBA" id="ARBA00004196"/>
    </source>
</evidence>
<evidence type="ECO:0000313" key="7">
    <source>
        <dbReference type="Proteomes" id="UP000500767"/>
    </source>
</evidence>
<dbReference type="AlphaFoldDB" id="A0A6M8HMD8"/>
<dbReference type="RefSeq" id="WP_171834502.1">
    <property type="nucleotide sequence ID" value="NZ_CP053708.1"/>
</dbReference>
<gene>
    <name evidence="6" type="ORF">HN018_05135</name>
</gene>
<dbReference type="Gene3D" id="3.40.50.2300">
    <property type="match status" value="2"/>
</dbReference>
<dbReference type="PANTHER" id="PTHR46847:SF1">
    <property type="entry name" value="D-ALLOSE-BINDING PERIPLASMIC PROTEIN-RELATED"/>
    <property type="match status" value="1"/>
</dbReference>
<organism evidence="6 7">
    <name type="scientific">Lichenicola cladoniae</name>
    <dbReference type="NCBI Taxonomy" id="1484109"/>
    <lineage>
        <taxon>Bacteria</taxon>
        <taxon>Pseudomonadati</taxon>
        <taxon>Pseudomonadota</taxon>
        <taxon>Alphaproteobacteria</taxon>
        <taxon>Acetobacterales</taxon>
        <taxon>Acetobacteraceae</taxon>
        <taxon>Lichenicola</taxon>
    </lineage>
</organism>
<feature type="domain" description="Periplasmic binding protein" evidence="5">
    <location>
        <begin position="35"/>
        <end position="292"/>
    </location>
</feature>
<evidence type="ECO:0000313" key="6">
    <source>
        <dbReference type="EMBL" id="QKE89508.1"/>
    </source>
</evidence>
<feature type="signal peptide" evidence="4">
    <location>
        <begin position="1"/>
        <end position="28"/>
    </location>
</feature>
<dbReference type="InterPro" id="IPR025997">
    <property type="entry name" value="SBP_2_dom"/>
</dbReference>
<dbReference type="InterPro" id="IPR028082">
    <property type="entry name" value="Peripla_BP_I"/>
</dbReference>
<dbReference type="GO" id="GO:0030313">
    <property type="term" value="C:cell envelope"/>
    <property type="evidence" value="ECO:0007669"/>
    <property type="project" value="UniProtKB-SubCell"/>
</dbReference>
<protein>
    <submittedName>
        <fullName evidence="6">Substrate-binding domain-containing protein</fullName>
    </submittedName>
</protein>
<dbReference type="Proteomes" id="UP000500767">
    <property type="component" value="Chromosome"/>
</dbReference>
<comment type="similarity">
    <text evidence="2">Belongs to the bacterial solute-binding protein 2 family.</text>
</comment>
<keyword evidence="3 4" id="KW-0732">Signal</keyword>
<evidence type="ECO:0000259" key="5">
    <source>
        <dbReference type="Pfam" id="PF13407"/>
    </source>
</evidence>
<evidence type="ECO:0000256" key="4">
    <source>
        <dbReference type="SAM" id="SignalP"/>
    </source>
</evidence>
<proteinExistence type="inferred from homology"/>
<evidence type="ECO:0000256" key="3">
    <source>
        <dbReference type="ARBA" id="ARBA00022729"/>
    </source>
</evidence>
<dbReference type="SUPFAM" id="SSF53822">
    <property type="entry name" value="Periplasmic binding protein-like I"/>
    <property type="match status" value="1"/>
</dbReference>
<comment type="subcellular location">
    <subcellularLocation>
        <location evidence="1">Cell envelope</location>
    </subcellularLocation>
</comment>
<dbReference type="KEGG" id="lck:HN018_05135"/>
<accession>A0A6M8HMD8</accession>
<dbReference type="EMBL" id="CP053708">
    <property type="protein sequence ID" value="QKE89508.1"/>
    <property type="molecule type" value="Genomic_DNA"/>
</dbReference>
<dbReference type="CDD" id="cd06313">
    <property type="entry name" value="PBP1_ABC_ThpA_XypA"/>
    <property type="match status" value="1"/>
</dbReference>
<dbReference type="PANTHER" id="PTHR46847">
    <property type="entry name" value="D-ALLOSE-BINDING PERIPLASMIC PROTEIN-RELATED"/>
    <property type="match status" value="1"/>
</dbReference>
<dbReference type="Pfam" id="PF13407">
    <property type="entry name" value="Peripla_BP_4"/>
    <property type="match status" value="1"/>
</dbReference>
<name>A0A6M8HMD8_9PROT</name>
<evidence type="ECO:0000256" key="2">
    <source>
        <dbReference type="ARBA" id="ARBA00007639"/>
    </source>
</evidence>